<dbReference type="EMBL" id="BPLR01009934">
    <property type="protein sequence ID" value="GIY35565.1"/>
    <property type="molecule type" value="Genomic_DNA"/>
</dbReference>
<sequence>MLKSDRQFHGPPNQDSSLQRCLKCFRNESQISFESLTAYDELPCPGRCCGGRVHMGRWTSFAGLPIVTLLLLQQLCFVRGGEDNLSSIDQPSIMANSSLMFHAYFMQATQGGTVTARKPEKR</sequence>
<name>A0AAV4SN96_CAEEX</name>
<evidence type="ECO:0000313" key="1">
    <source>
        <dbReference type="EMBL" id="GIY35565.1"/>
    </source>
</evidence>
<organism evidence="1 2">
    <name type="scientific">Caerostris extrusa</name>
    <name type="common">Bark spider</name>
    <name type="synonym">Caerostris bankana</name>
    <dbReference type="NCBI Taxonomy" id="172846"/>
    <lineage>
        <taxon>Eukaryota</taxon>
        <taxon>Metazoa</taxon>
        <taxon>Ecdysozoa</taxon>
        <taxon>Arthropoda</taxon>
        <taxon>Chelicerata</taxon>
        <taxon>Arachnida</taxon>
        <taxon>Araneae</taxon>
        <taxon>Araneomorphae</taxon>
        <taxon>Entelegynae</taxon>
        <taxon>Araneoidea</taxon>
        <taxon>Araneidae</taxon>
        <taxon>Caerostris</taxon>
    </lineage>
</organism>
<gene>
    <name evidence="1" type="ORF">CEXT_448001</name>
</gene>
<dbReference type="AlphaFoldDB" id="A0AAV4SN96"/>
<proteinExistence type="predicted"/>
<accession>A0AAV4SN96</accession>
<keyword evidence="2" id="KW-1185">Reference proteome</keyword>
<dbReference type="Proteomes" id="UP001054945">
    <property type="component" value="Unassembled WGS sequence"/>
</dbReference>
<comment type="caution">
    <text evidence="1">The sequence shown here is derived from an EMBL/GenBank/DDBJ whole genome shotgun (WGS) entry which is preliminary data.</text>
</comment>
<evidence type="ECO:0000313" key="2">
    <source>
        <dbReference type="Proteomes" id="UP001054945"/>
    </source>
</evidence>
<protein>
    <submittedName>
        <fullName evidence="1">Uncharacterized protein</fullName>
    </submittedName>
</protein>
<reference evidence="1 2" key="1">
    <citation type="submission" date="2021-06" db="EMBL/GenBank/DDBJ databases">
        <title>Caerostris extrusa draft genome.</title>
        <authorList>
            <person name="Kono N."/>
            <person name="Arakawa K."/>
        </authorList>
    </citation>
    <scope>NUCLEOTIDE SEQUENCE [LARGE SCALE GENOMIC DNA]</scope>
</reference>